<feature type="domain" description="POTRA" evidence="9">
    <location>
        <begin position="48"/>
        <end position="116"/>
    </location>
</feature>
<dbReference type="AlphaFoldDB" id="A0A1T4YF63"/>
<evidence type="ECO:0000313" key="11">
    <source>
        <dbReference type="Proteomes" id="UP000190042"/>
    </source>
</evidence>
<dbReference type="Gene3D" id="3.40.50.10960">
    <property type="match status" value="1"/>
</dbReference>
<dbReference type="InterPro" id="IPR050487">
    <property type="entry name" value="FtsQ_DivIB"/>
</dbReference>
<name>A0A1T4YF63_9BACL</name>
<evidence type="ECO:0000256" key="6">
    <source>
        <dbReference type="ARBA" id="ARBA00023136"/>
    </source>
</evidence>
<evidence type="ECO:0000256" key="7">
    <source>
        <dbReference type="ARBA" id="ARBA00023306"/>
    </source>
</evidence>
<dbReference type="GO" id="GO:0032153">
    <property type="term" value="C:cell division site"/>
    <property type="evidence" value="ECO:0007669"/>
    <property type="project" value="UniProtKB-UniRule"/>
</dbReference>
<proteinExistence type="inferred from homology"/>
<evidence type="ECO:0000256" key="4">
    <source>
        <dbReference type="ARBA" id="ARBA00022692"/>
    </source>
</evidence>
<keyword evidence="6 8" id="KW-0472">Membrane</keyword>
<dbReference type="PROSITE" id="PS51779">
    <property type="entry name" value="POTRA"/>
    <property type="match status" value="1"/>
</dbReference>
<dbReference type="InterPro" id="IPR013685">
    <property type="entry name" value="POTRA_FtsQ_type"/>
</dbReference>
<evidence type="ECO:0000313" key="10">
    <source>
        <dbReference type="EMBL" id="SKB00409.1"/>
    </source>
</evidence>
<feature type="transmembrane region" description="Helical" evidence="8">
    <location>
        <begin position="26"/>
        <end position="43"/>
    </location>
</feature>
<comment type="function">
    <text evidence="8">Cell division protein that may be involved in stabilizing or promoting the assembly of the division complex.</text>
</comment>
<dbReference type="Pfam" id="PF08478">
    <property type="entry name" value="POTRA_1"/>
    <property type="match status" value="1"/>
</dbReference>
<dbReference type="GO" id="GO:0043093">
    <property type="term" value="P:FtsZ-dependent cytokinesis"/>
    <property type="evidence" value="ECO:0007669"/>
    <property type="project" value="UniProtKB-UniRule"/>
</dbReference>
<evidence type="ECO:0000256" key="2">
    <source>
        <dbReference type="ARBA" id="ARBA00022475"/>
    </source>
</evidence>
<evidence type="ECO:0000256" key="1">
    <source>
        <dbReference type="ARBA" id="ARBA00004370"/>
    </source>
</evidence>
<gene>
    <name evidence="8" type="primary">divIB</name>
    <name evidence="10" type="ORF">SAMN04244570_2483</name>
</gene>
<organism evidence="10 11">
    <name type="scientific">Sporosarcina newyorkensis</name>
    <dbReference type="NCBI Taxonomy" id="759851"/>
    <lineage>
        <taxon>Bacteria</taxon>
        <taxon>Bacillati</taxon>
        <taxon>Bacillota</taxon>
        <taxon>Bacilli</taxon>
        <taxon>Bacillales</taxon>
        <taxon>Caryophanaceae</taxon>
        <taxon>Sporosarcina</taxon>
    </lineage>
</organism>
<dbReference type="Pfam" id="PF03799">
    <property type="entry name" value="FtsQ_DivIB_C"/>
    <property type="match status" value="1"/>
</dbReference>
<evidence type="ECO:0000256" key="8">
    <source>
        <dbReference type="HAMAP-Rule" id="MF_00912"/>
    </source>
</evidence>
<dbReference type="EMBL" id="FUYJ01000004">
    <property type="protein sequence ID" value="SKB00409.1"/>
    <property type="molecule type" value="Genomic_DNA"/>
</dbReference>
<evidence type="ECO:0000256" key="3">
    <source>
        <dbReference type="ARBA" id="ARBA00022618"/>
    </source>
</evidence>
<dbReference type="HAMAP" id="MF_00912">
    <property type="entry name" value="DivIB"/>
    <property type="match status" value="1"/>
</dbReference>
<evidence type="ECO:0000259" key="9">
    <source>
        <dbReference type="PROSITE" id="PS51779"/>
    </source>
</evidence>
<dbReference type="GO" id="GO:0005886">
    <property type="term" value="C:plasma membrane"/>
    <property type="evidence" value="ECO:0007669"/>
    <property type="project" value="UniProtKB-SubCell"/>
</dbReference>
<dbReference type="Gene3D" id="3.10.20.310">
    <property type="entry name" value="membrane protein fhac"/>
    <property type="match status" value="1"/>
</dbReference>
<dbReference type="RefSeq" id="WP_078817812.1">
    <property type="nucleotide sequence ID" value="NZ_FUYJ01000004.1"/>
</dbReference>
<dbReference type="PANTHER" id="PTHR37820:SF1">
    <property type="entry name" value="CELL DIVISION PROTEIN FTSQ"/>
    <property type="match status" value="1"/>
</dbReference>
<comment type="similarity">
    <text evidence="8">Belongs to the FtsQ/DivIB family. DivIB subfamily.</text>
</comment>
<keyword evidence="4 8" id="KW-0812">Transmembrane</keyword>
<protein>
    <recommendedName>
        <fullName evidence="8">Cell division protein DivIB</fullName>
    </recommendedName>
</protein>
<dbReference type="InterPro" id="IPR005548">
    <property type="entry name" value="Cell_div_FtsQ/DivIB_C"/>
</dbReference>
<keyword evidence="3 8" id="KW-0132">Cell division</keyword>
<comment type="subcellular location">
    <subcellularLocation>
        <location evidence="8">Cell membrane</location>
        <topology evidence="8">Single-pass type II membrane protein</topology>
    </subcellularLocation>
    <subcellularLocation>
        <location evidence="1">Membrane</location>
    </subcellularLocation>
    <text evidence="8">Localizes to the division septum.</text>
</comment>
<dbReference type="InterPro" id="IPR026580">
    <property type="entry name" value="DivIB"/>
</dbReference>
<keyword evidence="2 8" id="KW-1003">Cell membrane</keyword>
<keyword evidence="7 8" id="KW-0131">Cell cycle</keyword>
<evidence type="ECO:0000256" key="5">
    <source>
        <dbReference type="ARBA" id="ARBA00022989"/>
    </source>
</evidence>
<sequence length="261" mass="30170">MDKVIDIEERIPSMRKKRRRKTNKKFILLVSLFLIVLLSLLYFQSPLSDVKDITINDTKLSDGAFYKNQSGLFTGQSLWGFHTEDIEKRLLKITGVKEVTVSRKFLNNVKITITEWEPIAYIEDKARYDLLLVNGDRIEANEADSLLHAPILSGFTEPDVIEQTIQQLQKMDNSVFELISELQYIEEDKIRVFMNDGYEVHAAIMSFAEKMSYYPEIIAQLPKEEKGVLDIEIGVFFKTFTDYYAELGQGEEDGEETETIE</sequence>
<keyword evidence="5 8" id="KW-1133">Transmembrane helix</keyword>
<dbReference type="InterPro" id="IPR034746">
    <property type="entry name" value="POTRA"/>
</dbReference>
<keyword evidence="11" id="KW-1185">Reference proteome</keyword>
<reference evidence="11" key="1">
    <citation type="submission" date="2017-02" db="EMBL/GenBank/DDBJ databases">
        <authorList>
            <person name="Varghese N."/>
            <person name="Submissions S."/>
        </authorList>
    </citation>
    <scope>NUCLEOTIDE SEQUENCE [LARGE SCALE GENOMIC DNA]</scope>
    <source>
        <strain evidence="11">DSM 23966</strain>
    </source>
</reference>
<dbReference type="PANTHER" id="PTHR37820">
    <property type="entry name" value="CELL DIVISION PROTEIN DIVIB"/>
    <property type="match status" value="1"/>
</dbReference>
<accession>A0A1T4YF63</accession>
<dbReference type="Proteomes" id="UP000190042">
    <property type="component" value="Unassembled WGS sequence"/>
</dbReference>